<feature type="transmembrane region" description="Helical" evidence="1">
    <location>
        <begin position="117"/>
        <end position="138"/>
    </location>
</feature>
<feature type="transmembrane region" description="Helical" evidence="1">
    <location>
        <begin position="12"/>
        <end position="36"/>
    </location>
</feature>
<evidence type="ECO:0008006" key="4">
    <source>
        <dbReference type="Google" id="ProtNLM"/>
    </source>
</evidence>
<reference evidence="2 3" key="1">
    <citation type="submission" date="2019-10" db="EMBL/GenBank/DDBJ databases">
        <title>Whole genome shotgun sequence of Acrocarpospora pleiomorpha NBRC 16267.</title>
        <authorList>
            <person name="Ichikawa N."/>
            <person name="Kimura A."/>
            <person name="Kitahashi Y."/>
            <person name="Komaki H."/>
            <person name="Oguchi A."/>
        </authorList>
    </citation>
    <scope>NUCLEOTIDE SEQUENCE [LARGE SCALE GENOMIC DNA]</scope>
    <source>
        <strain evidence="2 3">NBRC 16267</strain>
    </source>
</reference>
<gene>
    <name evidence="2" type="ORF">Aple_098790</name>
</gene>
<keyword evidence="1" id="KW-1133">Transmembrane helix</keyword>
<accession>A0A5M3Y149</accession>
<feature type="transmembrane region" description="Helical" evidence="1">
    <location>
        <begin position="84"/>
        <end position="105"/>
    </location>
</feature>
<feature type="transmembrane region" description="Helical" evidence="1">
    <location>
        <begin position="56"/>
        <end position="77"/>
    </location>
</feature>
<keyword evidence="1" id="KW-0812">Transmembrane</keyword>
<keyword evidence="1" id="KW-0472">Membrane</keyword>
<dbReference type="AlphaFoldDB" id="A0A5M3Y149"/>
<name>A0A5M3Y149_9ACTN</name>
<evidence type="ECO:0000256" key="1">
    <source>
        <dbReference type="SAM" id="Phobius"/>
    </source>
</evidence>
<proteinExistence type="predicted"/>
<comment type="caution">
    <text evidence="2">The sequence shown here is derived from an EMBL/GenBank/DDBJ whole genome shotgun (WGS) entry which is preliminary data.</text>
</comment>
<feature type="transmembrane region" description="Helical" evidence="1">
    <location>
        <begin position="145"/>
        <end position="166"/>
    </location>
</feature>
<evidence type="ECO:0000313" key="3">
    <source>
        <dbReference type="Proteomes" id="UP000377595"/>
    </source>
</evidence>
<dbReference type="EMBL" id="BLAF01000104">
    <property type="protein sequence ID" value="GES26980.1"/>
    <property type="molecule type" value="Genomic_DNA"/>
</dbReference>
<keyword evidence="3" id="KW-1185">Reference proteome</keyword>
<sequence length="203" mass="20503">MSVEVRTRPAAAIAADPGVIGSVAVTAAAGVGLHTFGTVDPMHQMLSDTISTTAGAILLGVACAGLVAAAGFLAAAARHTPRPGVVRALLGLWAASLVAVVVFPTNLPGTELTMSGIIHRYGAAVAVAVPPLVALLVARTRRLRTAALVTGGMAAVYGVAHIPAIFAGAEVLPYAGLCERVLLAMVLLVVVLTSSDLKKRSWT</sequence>
<organism evidence="2 3">
    <name type="scientific">Acrocarpospora pleiomorpha</name>
    <dbReference type="NCBI Taxonomy" id="90975"/>
    <lineage>
        <taxon>Bacteria</taxon>
        <taxon>Bacillati</taxon>
        <taxon>Actinomycetota</taxon>
        <taxon>Actinomycetes</taxon>
        <taxon>Streptosporangiales</taxon>
        <taxon>Streptosporangiaceae</taxon>
        <taxon>Acrocarpospora</taxon>
    </lineage>
</organism>
<dbReference type="RefSeq" id="WP_155351660.1">
    <property type="nucleotide sequence ID" value="NZ_BAAAHM010000050.1"/>
</dbReference>
<dbReference type="InterPro" id="IPR009339">
    <property type="entry name" value="DUF998"/>
</dbReference>
<evidence type="ECO:0000313" key="2">
    <source>
        <dbReference type="EMBL" id="GES26980.1"/>
    </source>
</evidence>
<dbReference type="OrthoDB" id="5143386at2"/>
<dbReference type="Proteomes" id="UP000377595">
    <property type="component" value="Unassembled WGS sequence"/>
</dbReference>
<feature type="transmembrane region" description="Helical" evidence="1">
    <location>
        <begin position="172"/>
        <end position="192"/>
    </location>
</feature>
<dbReference type="Pfam" id="PF06197">
    <property type="entry name" value="DUF998"/>
    <property type="match status" value="1"/>
</dbReference>
<protein>
    <recommendedName>
        <fullName evidence="4">DUF998 domain-containing protein</fullName>
    </recommendedName>
</protein>